<feature type="domain" description="MyTH4" evidence="4">
    <location>
        <begin position="435"/>
        <end position="589"/>
    </location>
</feature>
<dbReference type="InterPro" id="IPR000857">
    <property type="entry name" value="MyTH4_dom"/>
</dbReference>
<dbReference type="Pfam" id="PF00620">
    <property type="entry name" value="RhoGAP"/>
    <property type="match status" value="1"/>
</dbReference>
<dbReference type="InterPro" id="IPR000198">
    <property type="entry name" value="RhoGAP_dom"/>
</dbReference>
<feature type="domain" description="Rho-GAP" evidence="3">
    <location>
        <begin position="600"/>
        <end position="788"/>
    </location>
</feature>
<dbReference type="Gene3D" id="2.20.70.10">
    <property type="match status" value="1"/>
</dbReference>
<feature type="compositionally biased region" description="Basic residues" evidence="1">
    <location>
        <begin position="142"/>
        <end position="152"/>
    </location>
</feature>
<dbReference type="FunFam" id="1.10.555.10:FF:000045">
    <property type="entry name" value="RhoGAP domain containing protein"/>
    <property type="match status" value="1"/>
</dbReference>
<dbReference type="Proteomes" id="UP000515163">
    <property type="component" value="Unplaced"/>
</dbReference>
<sequence length="793" mass="90749">MAQKQEWVEIIEPRTNEPMYANLKTGQCLWEPPKGVIVKKADESHWWELFDPKTKRYYYYSAASQTTVWHKPKDCDIIPLAKLQSMKAKEKKRLAKLKEYKKESMERKRREGTNQDRVDGMGDSPRPRREGSGRREREGSGSKRRSSRRTRTTSKEQENENTKDKEPEKSKEEALFTSETSATLDKQESKESLNSLPPPPSRPGSSRHNSIEGASPEGDPNTEEVLGNITPSGTLSRNGEMSGTPSGTLEREKLASPSGSFSHKSIYDNVSSPEKPPEEEETTVNGDNELDEGNHYSSEESLSSRLQAGGMPADTAHLVEACSPPSEYGYRSLRHQRQHSDSAVARVMREEEEMAREKELALKGSSSTLPRPSRPSSIATTQGSHSHHNTLERSHSVPSSKPLFRGLGAYENYFNQHTKGIFRRKRVSIASMMSWSKVPIKKPLILMNDRHLKREAVEVFKLVLAYMGDRTTRGRDLDSIALEITIKGWETALLRDEIYIQLCKQTTDNAKPESLRQGWELMAICLALFPPSTKFHSYLSGYIARNLENAECENKDIISHCRKQLEKISRTGPKRGLRKPTSEEIRQARHYIFYPSMFGSRLDEIMEEQKSRFPELKLPWILTTLAELVLQKNGSQSEGIFRVPGDIDEVNSLKIQLDQYETPHWVSDPNVPASLLKLWFRELEEPLVPPEYYERCIMNCDDSTVATAIILSLPEINRLVLSYLIRFLQIFSLPEVSSVTKMEVNNLSMVWAPNCLRYPEDNPLQMWENTRREMTFLRTLLWNLDTSYMEGIR</sequence>
<dbReference type="GO" id="GO:0005096">
    <property type="term" value="F:GTPase activator activity"/>
    <property type="evidence" value="ECO:0007669"/>
    <property type="project" value="TreeGrafter"/>
</dbReference>
<accession>A0A6P8HL84</accession>
<feature type="domain" description="WW" evidence="2">
    <location>
        <begin position="40"/>
        <end position="74"/>
    </location>
</feature>
<dbReference type="RefSeq" id="XP_031557159.1">
    <property type="nucleotide sequence ID" value="XM_031701299.1"/>
</dbReference>
<feature type="region of interest" description="Disordered" evidence="1">
    <location>
        <begin position="97"/>
        <end position="311"/>
    </location>
</feature>
<dbReference type="SMART" id="SM00324">
    <property type="entry name" value="RhoGAP"/>
    <property type="match status" value="1"/>
</dbReference>
<dbReference type="SUPFAM" id="SSF51045">
    <property type="entry name" value="WW domain"/>
    <property type="match status" value="1"/>
</dbReference>
<feature type="compositionally biased region" description="Low complexity" evidence="1">
    <location>
        <begin position="362"/>
        <end position="377"/>
    </location>
</feature>
<dbReference type="PROSITE" id="PS50238">
    <property type="entry name" value="RHOGAP"/>
    <property type="match status" value="1"/>
</dbReference>
<proteinExistence type="predicted"/>
<dbReference type="GeneID" id="116293818"/>
<dbReference type="Gene3D" id="1.10.555.10">
    <property type="entry name" value="Rho GTPase activation protein"/>
    <property type="match status" value="1"/>
</dbReference>
<dbReference type="InterPro" id="IPR008936">
    <property type="entry name" value="Rho_GTPase_activation_prot"/>
</dbReference>
<dbReference type="FunFam" id="2.20.70.10:FF:000022">
    <property type="entry name" value="Rho GTPase activating protein 39"/>
    <property type="match status" value="1"/>
</dbReference>
<feature type="compositionally biased region" description="Polar residues" evidence="1">
    <location>
        <begin position="229"/>
        <end position="247"/>
    </location>
</feature>
<evidence type="ECO:0000259" key="2">
    <source>
        <dbReference type="PROSITE" id="PS50020"/>
    </source>
</evidence>
<evidence type="ECO:0000259" key="3">
    <source>
        <dbReference type="PROSITE" id="PS50238"/>
    </source>
</evidence>
<dbReference type="InParanoid" id="A0A6P8HL84"/>
<name>A0A6P8HL84_ACTTE</name>
<evidence type="ECO:0000313" key="6">
    <source>
        <dbReference type="RefSeq" id="XP_031557159.1"/>
    </source>
</evidence>
<evidence type="ECO:0000313" key="5">
    <source>
        <dbReference type="Proteomes" id="UP000515163"/>
    </source>
</evidence>
<dbReference type="SUPFAM" id="SSF48350">
    <property type="entry name" value="GTPase activation domain, GAP"/>
    <property type="match status" value="1"/>
</dbReference>
<dbReference type="InterPro" id="IPR036020">
    <property type="entry name" value="WW_dom_sf"/>
</dbReference>
<dbReference type="SMART" id="SM00456">
    <property type="entry name" value="WW"/>
    <property type="match status" value="2"/>
</dbReference>
<dbReference type="GO" id="GO:0005856">
    <property type="term" value="C:cytoskeleton"/>
    <property type="evidence" value="ECO:0007669"/>
    <property type="project" value="InterPro"/>
</dbReference>
<dbReference type="GO" id="GO:0005737">
    <property type="term" value="C:cytoplasm"/>
    <property type="evidence" value="ECO:0007669"/>
    <property type="project" value="TreeGrafter"/>
</dbReference>
<dbReference type="FunFam" id="1.25.40.530:FF:000020">
    <property type="entry name" value="Predicted protein"/>
    <property type="match status" value="1"/>
</dbReference>
<dbReference type="PANTHER" id="PTHR45876:SF8">
    <property type="entry name" value="FI04035P"/>
    <property type="match status" value="1"/>
</dbReference>
<dbReference type="PROSITE" id="PS51016">
    <property type="entry name" value="MYTH4"/>
    <property type="match status" value="1"/>
</dbReference>
<dbReference type="OrthoDB" id="437889at2759"/>
<evidence type="ECO:0000256" key="1">
    <source>
        <dbReference type="SAM" id="MobiDB-lite"/>
    </source>
</evidence>
<dbReference type="InterPro" id="IPR038185">
    <property type="entry name" value="MyTH4_dom_sf"/>
</dbReference>
<feature type="region of interest" description="Disordered" evidence="1">
    <location>
        <begin position="355"/>
        <end position="399"/>
    </location>
</feature>
<dbReference type="PROSITE" id="PS50020">
    <property type="entry name" value="WW_DOMAIN_2"/>
    <property type="match status" value="1"/>
</dbReference>
<dbReference type="GO" id="GO:0007165">
    <property type="term" value="P:signal transduction"/>
    <property type="evidence" value="ECO:0007669"/>
    <property type="project" value="InterPro"/>
</dbReference>
<dbReference type="SMART" id="SM00139">
    <property type="entry name" value="MyTH4"/>
    <property type="match status" value="1"/>
</dbReference>
<reference evidence="6" key="1">
    <citation type="submission" date="2025-08" db="UniProtKB">
        <authorList>
            <consortium name="RefSeq"/>
        </authorList>
    </citation>
    <scope>IDENTIFICATION</scope>
    <source>
        <tissue evidence="6">Tentacle</tissue>
    </source>
</reference>
<dbReference type="PANTHER" id="PTHR45876">
    <property type="entry name" value="FI04035P"/>
    <property type="match status" value="1"/>
</dbReference>
<feature type="compositionally biased region" description="Basic and acidic residues" evidence="1">
    <location>
        <begin position="97"/>
        <end position="141"/>
    </location>
</feature>
<keyword evidence="5" id="KW-1185">Reference proteome</keyword>
<dbReference type="Gene3D" id="1.25.40.530">
    <property type="entry name" value="MyTH4 domain"/>
    <property type="match status" value="1"/>
</dbReference>
<feature type="compositionally biased region" description="Basic and acidic residues" evidence="1">
    <location>
        <begin position="153"/>
        <end position="174"/>
    </location>
</feature>
<evidence type="ECO:0000259" key="4">
    <source>
        <dbReference type="PROSITE" id="PS51016"/>
    </source>
</evidence>
<organism evidence="5 6">
    <name type="scientific">Actinia tenebrosa</name>
    <name type="common">Australian red waratah sea anemone</name>
    <dbReference type="NCBI Taxonomy" id="6105"/>
    <lineage>
        <taxon>Eukaryota</taxon>
        <taxon>Metazoa</taxon>
        <taxon>Cnidaria</taxon>
        <taxon>Anthozoa</taxon>
        <taxon>Hexacorallia</taxon>
        <taxon>Actiniaria</taxon>
        <taxon>Actiniidae</taxon>
        <taxon>Actinia</taxon>
    </lineage>
</organism>
<dbReference type="FunCoup" id="A0A6P8HL84">
    <property type="interactions" value="435"/>
</dbReference>
<gene>
    <name evidence="6" type="primary">LOC116293818</name>
</gene>
<feature type="compositionally biased region" description="Polar residues" evidence="1">
    <location>
        <begin position="257"/>
        <end position="272"/>
    </location>
</feature>
<dbReference type="Pfam" id="PF00784">
    <property type="entry name" value="MyTH4"/>
    <property type="match status" value="1"/>
</dbReference>
<dbReference type="InterPro" id="IPR001202">
    <property type="entry name" value="WW_dom"/>
</dbReference>
<dbReference type="KEGG" id="aten:116293818"/>
<dbReference type="AlphaFoldDB" id="A0A6P8HL84"/>
<protein>
    <submittedName>
        <fullName evidence="6">Rho GTPase-activating protein 39-like</fullName>
    </submittedName>
</protein>